<evidence type="ECO:0000256" key="3">
    <source>
        <dbReference type="PROSITE-ProRule" id="PRU00284"/>
    </source>
</evidence>
<dbReference type="InterPro" id="IPR011644">
    <property type="entry name" value="Heme_NO-bd"/>
</dbReference>
<protein>
    <submittedName>
        <fullName evidence="7">Chemotaxis protein</fullName>
    </submittedName>
</protein>
<keyword evidence="8" id="KW-1185">Reference proteome</keyword>
<evidence type="ECO:0000313" key="8">
    <source>
        <dbReference type="Proteomes" id="UP000242616"/>
    </source>
</evidence>
<dbReference type="EMBL" id="LBFC01000009">
    <property type="protein sequence ID" value="ONN27568.1"/>
    <property type="molecule type" value="Genomic_DNA"/>
</dbReference>
<dbReference type="SUPFAM" id="SSF58104">
    <property type="entry name" value="Methyl-accepting chemotaxis protein (MCP) signaling domain"/>
    <property type="match status" value="1"/>
</dbReference>
<dbReference type="Gene3D" id="1.10.287.950">
    <property type="entry name" value="Methyl-accepting chemotaxis protein"/>
    <property type="match status" value="1"/>
</dbReference>
<feature type="domain" description="Methyl-accepting transducer" evidence="6">
    <location>
        <begin position="325"/>
        <end position="561"/>
    </location>
</feature>
<reference evidence="7 8" key="1">
    <citation type="submission" date="2015-06" db="EMBL/GenBank/DDBJ databases">
        <title>Genome sequencing of Thermotogales isolates from hydrothermal vents.</title>
        <authorList>
            <person name="Haverkamp T.H."/>
            <person name="Kublanov I.V."/>
            <person name="Nesbo C.L."/>
        </authorList>
    </citation>
    <scope>NUCLEOTIDE SEQUENCE [LARGE SCALE GENOMIC DNA]</scope>
    <source>
        <strain evidence="8">ik275mar</strain>
    </source>
</reference>
<dbReference type="PANTHER" id="PTHR32089">
    <property type="entry name" value="METHYL-ACCEPTING CHEMOTAXIS PROTEIN MCPB"/>
    <property type="match status" value="1"/>
</dbReference>
<feature type="transmembrane region" description="Helical" evidence="5">
    <location>
        <begin position="202"/>
        <end position="222"/>
    </location>
</feature>
<dbReference type="PRINTS" id="PR00260">
    <property type="entry name" value="CHEMTRNSDUCR"/>
</dbReference>
<feature type="transmembrane region" description="Helical" evidence="5">
    <location>
        <begin position="228"/>
        <end position="247"/>
    </location>
</feature>
<dbReference type="Gene3D" id="3.90.1520.10">
    <property type="entry name" value="H-NOX domain"/>
    <property type="match status" value="1"/>
</dbReference>
<dbReference type="InterPro" id="IPR038158">
    <property type="entry name" value="H-NOX_domain_sf"/>
</dbReference>
<evidence type="ECO:0000256" key="4">
    <source>
        <dbReference type="SAM" id="Coils"/>
    </source>
</evidence>
<dbReference type="SMART" id="SM00283">
    <property type="entry name" value="MA"/>
    <property type="match status" value="1"/>
</dbReference>
<comment type="caution">
    <text evidence="7">The sequence shown here is derived from an EMBL/GenBank/DDBJ whole genome shotgun (WGS) entry which is preliminary data.</text>
</comment>
<dbReference type="InterPro" id="IPR004090">
    <property type="entry name" value="Chemotax_Me-accpt_rcpt"/>
</dbReference>
<keyword evidence="1 3" id="KW-0807">Transducer</keyword>
<sequence>MKSFVMNIWINTWKRLYGESLVDSLINEFNVDLDILQSPINDVDDEMVIRFSRKLAEKTGKTFEKVWEETGYENIKSFHKYYPGYFKKDGILSFLSTMDMVHRALTRRIKGAKPPRIIYKYIDEKTAIVRYQSNRDFRSYFLGLVRGASDFFKDPITTEVLDQGTNNSTSFVEIRIKASKPYGKLIKLKSFRLVSFGILKNILKSNVIFLPLIVFIVSLLSSSFLSPVVSSIIVALSTFALSLPIVLDLKKGFSALKFEDLSSVTYVSGEENFEKITHELNKANEKIKELLISFQGDTEELLSFSSKTMSSIEVVEEQIDTMKELSSQVADTAVQISNDAERISDAVTSNVDTISQTISVQNEIVQNLNEAVENIISAAKSVENVSFNIENVSDDFEKIANESKELRKQADEIKEIADTVMSIAEQTNLLALNAAIEAARSGEAGRGFAVVADEIRKLAEESKESANKISDFLTKISSGIENLSVGVVSGYENLKAQTKALSESSKKSKESSQVISDITGHLNSLIESLNTEASKLEDITNSIQNLLAISEESSATAEEISASIQRFLTELRTVFDNVSKTISLLELIQENIEKIDI</sequence>
<name>A0ABX3ILR5_9BACT</name>
<keyword evidence="5" id="KW-1133">Transmembrane helix</keyword>
<dbReference type="InterPro" id="IPR004089">
    <property type="entry name" value="MCPsignal_dom"/>
</dbReference>
<keyword evidence="5" id="KW-0472">Membrane</keyword>
<gene>
    <name evidence="7" type="ORF">XJ44_02820</name>
</gene>
<evidence type="ECO:0000256" key="1">
    <source>
        <dbReference type="ARBA" id="ARBA00023224"/>
    </source>
</evidence>
<dbReference type="Proteomes" id="UP000242616">
    <property type="component" value="Unassembled WGS sequence"/>
</dbReference>
<evidence type="ECO:0000313" key="7">
    <source>
        <dbReference type="EMBL" id="ONN27568.1"/>
    </source>
</evidence>
<feature type="coiled-coil region" evidence="4">
    <location>
        <begin position="365"/>
        <end position="419"/>
    </location>
</feature>
<proteinExistence type="inferred from homology"/>
<dbReference type="SUPFAM" id="SSF111126">
    <property type="entry name" value="Ligand-binding domain in the NO signalling and Golgi transport"/>
    <property type="match status" value="1"/>
</dbReference>
<dbReference type="Pfam" id="PF07700">
    <property type="entry name" value="HNOB"/>
    <property type="match status" value="1"/>
</dbReference>
<evidence type="ECO:0000256" key="5">
    <source>
        <dbReference type="SAM" id="Phobius"/>
    </source>
</evidence>
<dbReference type="Pfam" id="PF00015">
    <property type="entry name" value="MCPsignal"/>
    <property type="match status" value="1"/>
</dbReference>
<accession>A0ABX3ILR5</accession>
<dbReference type="InterPro" id="IPR024096">
    <property type="entry name" value="NO_sig/Golgi_transp_ligand-bd"/>
</dbReference>
<organism evidence="7 8">
    <name type="scientific">Thermosipho affectus</name>
    <dbReference type="NCBI Taxonomy" id="660294"/>
    <lineage>
        <taxon>Bacteria</taxon>
        <taxon>Thermotogati</taxon>
        <taxon>Thermotogota</taxon>
        <taxon>Thermotogae</taxon>
        <taxon>Thermotogales</taxon>
        <taxon>Fervidobacteriaceae</taxon>
        <taxon>Thermosipho</taxon>
    </lineage>
</organism>
<dbReference type="RefSeq" id="WP_077197992.1">
    <property type="nucleotide sequence ID" value="NZ_LBFC01000009.1"/>
</dbReference>
<evidence type="ECO:0000259" key="6">
    <source>
        <dbReference type="PROSITE" id="PS50111"/>
    </source>
</evidence>
<comment type="similarity">
    <text evidence="2">Belongs to the methyl-accepting chemotaxis (MCP) protein family.</text>
</comment>
<keyword evidence="4" id="KW-0175">Coiled coil</keyword>
<dbReference type="PROSITE" id="PS50111">
    <property type="entry name" value="CHEMOTAXIS_TRANSDUC_2"/>
    <property type="match status" value="1"/>
</dbReference>
<evidence type="ECO:0000256" key="2">
    <source>
        <dbReference type="ARBA" id="ARBA00029447"/>
    </source>
</evidence>
<keyword evidence="5" id="KW-0812">Transmembrane</keyword>
<dbReference type="PANTHER" id="PTHR32089:SF112">
    <property type="entry name" value="LYSOZYME-LIKE PROTEIN-RELATED"/>
    <property type="match status" value="1"/>
</dbReference>